<comment type="subcellular location">
    <subcellularLocation>
        <location evidence="1">Cell membrane</location>
        <topology evidence="1">Multi-pass membrane protein</topology>
    </subcellularLocation>
</comment>
<proteinExistence type="predicted"/>
<evidence type="ECO:0000313" key="10">
    <source>
        <dbReference type="Proteomes" id="UP000006334"/>
    </source>
</evidence>
<feature type="transmembrane region" description="Helical" evidence="7">
    <location>
        <begin position="261"/>
        <end position="280"/>
    </location>
</feature>
<evidence type="ECO:0000256" key="3">
    <source>
        <dbReference type="ARBA" id="ARBA00022692"/>
    </source>
</evidence>
<dbReference type="STRING" id="1127673.GLIP_2237"/>
<evidence type="ECO:0000256" key="4">
    <source>
        <dbReference type="ARBA" id="ARBA00022989"/>
    </source>
</evidence>
<dbReference type="Pfam" id="PF06271">
    <property type="entry name" value="RDD"/>
    <property type="match status" value="1"/>
</dbReference>
<dbReference type="AlphaFoldDB" id="K6YUB6"/>
<feature type="transmembrane region" description="Helical" evidence="7">
    <location>
        <begin position="99"/>
        <end position="120"/>
    </location>
</feature>
<organism evidence="9 10">
    <name type="scientific">Aliiglaciecola lipolytica E3</name>
    <dbReference type="NCBI Taxonomy" id="1127673"/>
    <lineage>
        <taxon>Bacteria</taxon>
        <taxon>Pseudomonadati</taxon>
        <taxon>Pseudomonadota</taxon>
        <taxon>Gammaproteobacteria</taxon>
        <taxon>Alteromonadales</taxon>
        <taxon>Alteromonadaceae</taxon>
        <taxon>Aliiglaciecola</taxon>
    </lineage>
</organism>
<keyword evidence="2" id="KW-1003">Cell membrane</keyword>
<name>K6YUB6_9ALTE</name>
<evidence type="ECO:0000259" key="8">
    <source>
        <dbReference type="Pfam" id="PF06271"/>
    </source>
</evidence>
<dbReference type="RefSeq" id="WP_008844681.1">
    <property type="nucleotide sequence ID" value="NZ_BAEN01000041.1"/>
</dbReference>
<gene>
    <name evidence="9" type="ORF">GLIP_2237</name>
</gene>
<evidence type="ECO:0000256" key="2">
    <source>
        <dbReference type="ARBA" id="ARBA00022475"/>
    </source>
</evidence>
<keyword evidence="4 7" id="KW-1133">Transmembrane helix</keyword>
<evidence type="ECO:0000256" key="1">
    <source>
        <dbReference type="ARBA" id="ARBA00004651"/>
    </source>
</evidence>
<feature type="transmembrane region" description="Helical" evidence="7">
    <location>
        <begin position="318"/>
        <end position="337"/>
    </location>
</feature>
<dbReference type="PANTHER" id="PTHR36115">
    <property type="entry name" value="PROLINE-RICH ANTIGEN HOMOLOG-RELATED"/>
    <property type="match status" value="1"/>
</dbReference>
<dbReference type="PANTHER" id="PTHR36115:SF6">
    <property type="entry name" value="PROLINE-RICH ANTIGEN HOMOLOG"/>
    <property type="match status" value="1"/>
</dbReference>
<dbReference type="InterPro" id="IPR010432">
    <property type="entry name" value="RDD"/>
</dbReference>
<evidence type="ECO:0000256" key="5">
    <source>
        <dbReference type="ARBA" id="ARBA00023136"/>
    </source>
</evidence>
<evidence type="ECO:0000256" key="7">
    <source>
        <dbReference type="SAM" id="Phobius"/>
    </source>
</evidence>
<sequence length="360" mass="39991">MDDKGTPQAQSTANQQSHTSIHQQRQETRDVITPYAFEVSPDLFGTPLASPIRRALALSIDLILVAILSGVTGNALAIFIAILLWVTSRRLKREKRLPSVIYLVRIIAGVLIVGGFFGLFRNDTPIWMAQQNEQSVSAGDAVDVVVFTGTYAALISVIDKQIEKGDCADKEACWSEIGNDFVEDLVELPLSKDEKLEMLEEFLKQSFVELGDQEHTLLKESLLTKFATMQKEFDIQAAEQEQEIQSTPKQKSFHDYSIVKFFKGIAADLGLGFGWAAVYFTGTMVLLHGQTIGKKIVRIKVIKLDGSSLNVWESFGRYGGYGAGLATGLLGFIQIYWDPNRQAIQDKIAETLVIRLKTKI</sequence>
<keyword evidence="10" id="KW-1185">Reference proteome</keyword>
<comment type="caution">
    <text evidence="9">The sequence shown here is derived from an EMBL/GenBank/DDBJ whole genome shotgun (WGS) entry which is preliminary data.</text>
</comment>
<dbReference type="eggNOG" id="COG1714">
    <property type="taxonomic scope" value="Bacteria"/>
</dbReference>
<evidence type="ECO:0000256" key="6">
    <source>
        <dbReference type="SAM" id="MobiDB-lite"/>
    </source>
</evidence>
<accession>K6YUB6</accession>
<feature type="compositionally biased region" description="Polar residues" evidence="6">
    <location>
        <begin position="7"/>
        <end position="23"/>
    </location>
</feature>
<keyword evidence="3 7" id="KW-0812">Transmembrane</keyword>
<dbReference type="Proteomes" id="UP000006334">
    <property type="component" value="Unassembled WGS sequence"/>
</dbReference>
<feature type="domain" description="RDD" evidence="8">
    <location>
        <begin position="267"/>
        <end position="350"/>
    </location>
</feature>
<feature type="transmembrane region" description="Helical" evidence="7">
    <location>
        <begin position="62"/>
        <end position="87"/>
    </location>
</feature>
<dbReference type="GO" id="GO:0005886">
    <property type="term" value="C:plasma membrane"/>
    <property type="evidence" value="ECO:0007669"/>
    <property type="project" value="UniProtKB-SubCell"/>
</dbReference>
<protein>
    <recommendedName>
        <fullName evidence="8">RDD domain-containing protein</fullName>
    </recommendedName>
</protein>
<evidence type="ECO:0000313" key="9">
    <source>
        <dbReference type="EMBL" id="GAC14865.1"/>
    </source>
</evidence>
<keyword evidence="5 7" id="KW-0472">Membrane</keyword>
<dbReference type="InterPro" id="IPR051791">
    <property type="entry name" value="Pra-immunoreactive"/>
</dbReference>
<reference evidence="9 10" key="1">
    <citation type="journal article" date="2017" name="Antonie Van Leeuwenhoek">
        <title>Rhizobium rhizosphaerae sp. nov., a novel species isolated from rice rhizosphere.</title>
        <authorList>
            <person name="Zhao J.J."/>
            <person name="Zhang J."/>
            <person name="Zhang R.J."/>
            <person name="Zhang C.W."/>
            <person name="Yin H.Q."/>
            <person name="Zhang X.X."/>
        </authorList>
    </citation>
    <scope>NUCLEOTIDE SEQUENCE [LARGE SCALE GENOMIC DNA]</scope>
    <source>
        <strain evidence="9 10">E3</strain>
    </source>
</reference>
<dbReference type="EMBL" id="BAEN01000041">
    <property type="protein sequence ID" value="GAC14865.1"/>
    <property type="molecule type" value="Genomic_DNA"/>
</dbReference>
<feature type="region of interest" description="Disordered" evidence="6">
    <location>
        <begin position="1"/>
        <end position="24"/>
    </location>
</feature>